<dbReference type="AlphaFoldDB" id="A0A840TY34"/>
<proteinExistence type="predicted"/>
<dbReference type="RefSeq" id="WP_184175044.1">
    <property type="nucleotide sequence ID" value="NZ_JACHGF010000004.1"/>
</dbReference>
<keyword evidence="2" id="KW-1185">Reference proteome</keyword>
<dbReference type="InterPro" id="IPR022551">
    <property type="entry name" value="BrxC"/>
</dbReference>
<evidence type="ECO:0000313" key="1">
    <source>
        <dbReference type="EMBL" id="MBB5285108.1"/>
    </source>
</evidence>
<organism evidence="1 2">
    <name type="scientific">Rhabdobacter roseus</name>
    <dbReference type="NCBI Taxonomy" id="1655419"/>
    <lineage>
        <taxon>Bacteria</taxon>
        <taxon>Pseudomonadati</taxon>
        <taxon>Bacteroidota</taxon>
        <taxon>Cytophagia</taxon>
        <taxon>Cytophagales</taxon>
        <taxon>Cytophagaceae</taxon>
        <taxon>Rhabdobacter</taxon>
    </lineage>
</organism>
<gene>
    <name evidence="1" type="ORF">HNQ92_003256</name>
</gene>
<dbReference type="Pfam" id="PF11009">
    <property type="entry name" value="BrxC"/>
    <property type="match status" value="1"/>
</dbReference>
<dbReference type="Gene3D" id="3.40.30.10">
    <property type="entry name" value="Glutaredoxin"/>
    <property type="match status" value="1"/>
</dbReference>
<accession>A0A840TY34</accession>
<evidence type="ECO:0000313" key="2">
    <source>
        <dbReference type="Proteomes" id="UP000557307"/>
    </source>
</evidence>
<dbReference type="NCBIfam" id="TIGR04019">
    <property type="entry name" value="B_thiol_YtxJ"/>
    <property type="match status" value="1"/>
</dbReference>
<reference evidence="1 2" key="1">
    <citation type="submission" date="2020-08" db="EMBL/GenBank/DDBJ databases">
        <title>Genomic Encyclopedia of Type Strains, Phase IV (KMG-IV): sequencing the most valuable type-strain genomes for metagenomic binning, comparative biology and taxonomic classification.</title>
        <authorList>
            <person name="Goeker M."/>
        </authorList>
    </citation>
    <scope>NUCLEOTIDE SEQUENCE [LARGE SCALE GENOMIC DNA]</scope>
    <source>
        <strain evidence="1 2">DSM 105074</strain>
    </source>
</reference>
<name>A0A840TY34_9BACT</name>
<dbReference type="EMBL" id="JACHGF010000004">
    <property type="protein sequence ID" value="MBB5285108.1"/>
    <property type="molecule type" value="Genomic_DNA"/>
</dbReference>
<protein>
    <submittedName>
        <fullName evidence="1">Bacillithiol system protein YtxJ</fullName>
    </submittedName>
</protein>
<comment type="caution">
    <text evidence="1">The sequence shown here is derived from an EMBL/GenBank/DDBJ whole genome shotgun (WGS) entry which is preliminary data.</text>
</comment>
<dbReference type="Proteomes" id="UP000557307">
    <property type="component" value="Unassembled WGS sequence"/>
</dbReference>
<sequence>MNWTPLENEAQLEKIRQESETHPVLLFKHSTRCSISSAALARLERKWDQSRLGTLKPYYLDLITFRSLSGRIAGDFSVQHQSPQVLLISRGKCVYHASHFDIGFEDLQQQVSSLES</sequence>